<evidence type="ECO:0000256" key="14">
    <source>
        <dbReference type="ARBA" id="ARBA00041592"/>
    </source>
</evidence>
<protein>
    <recommendedName>
        <fullName evidence="13">8-oxo-dGTP diphosphatase</fullName>
        <ecNumber evidence="12">3.6.1.55</ecNumber>
    </recommendedName>
    <alternativeName>
        <fullName evidence="16">7,8-dihydro-8-oxoguanine-triphosphatase</fullName>
    </alternativeName>
    <alternativeName>
        <fullName evidence="15">Mutator protein MutT</fullName>
    </alternativeName>
    <alternativeName>
        <fullName evidence="14">dGTP pyrophosphohydrolase</fullName>
    </alternativeName>
</protein>
<dbReference type="InterPro" id="IPR047127">
    <property type="entry name" value="MutT-like"/>
</dbReference>
<dbReference type="InterPro" id="IPR013785">
    <property type="entry name" value="Aldolase_TIM"/>
</dbReference>
<evidence type="ECO:0000313" key="19">
    <source>
        <dbReference type="Proteomes" id="UP001556220"/>
    </source>
</evidence>
<keyword evidence="6" id="KW-0227">DNA damage</keyword>
<dbReference type="GO" id="GO:0016787">
    <property type="term" value="F:hydrolase activity"/>
    <property type="evidence" value="ECO:0007669"/>
    <property type="project" value="UniProtKB-KW"/>
</dbReference>
<keyword evidence="5" id="KW-0479">Metal-binding</keyword>
<evidence type="ECO:0000256" key="7">
    <source>
        <dbReference type="ARBA" id="ARBA00022801"/>
    </source>
</evidence>
<dbReference type="SUPFAM" id="SSF51391">
    <property type="entry name" value="Thiamin phosphate synthase"/>
    <property type="match status" value="1"/>
</dbReference>
<dbReference type="InterPro" id="IPR000086">
    <property type="entry name" value="NUDIX_hydrolase_dom"/>
</dbReference>
<evidence type="ECO:0000256" key="12">
    <source>
        <dbReference type="ARBA" id="ARBA00038905"/>
    </source>
</evidence>
<dbReference type="InterPro" id="IPR015797">
    <property type="entry name" value="NUDIX_hydrolase-like_dom_sf"/>
</dbReference>
<dbReference type="InterPro" id="IPR029119">
    <property type="entry name" value="MutY_C"/>
</dbReference>
<dbReference type="InterPro" id="IPR020476">
    <property type="entry name" value="Nudix_hydrolase"/>
</dbReference>
<dbReference type="PANTHER" id="PTHR47707">
    <property type="entry name" value="8-OXO-DGTP DIPHOSPHATASE"/>
    <property type="match status" value="1"/>
</dbReference>
<dbReference type="Proteomes" id="UP001556220">
    <property type="component" value="Unassembled WGS sequence"/>
</dbReference>
<comment type="caution">
    <text evidence="18">The sequence shown here is derived from an EMBL/GenBank/DDBJ whole genome shotgun (WGS) entry which is preliminary data.</text>
</comment>
<keyword evidence="9" id="KW-0234">DNA repair</keyword>
<evidence type="ECO:0000256" key="6">
    <source>
        <dbReference type="ARBA" id="ARBA00022763"/>
    </source>
</evidence>
<dbReference type="InterPro" id="IPR036206">
    <property type="entry name" value="ThiamineP_synth_sf"/>
</dbReference>
<evidence type="ECO:0000256" key="1">
    <source>
        <dbReference type="ARBA" id="ARBA00001946"/>
    </source>
</evidence>
<keyword evidence="3" id="KW-0515">Mutator protein</keyword>
<accession>A0ABV3QIW5</accession>
<evidence type="ECO:0000256" key="8">
    <source>
        <dbReference type="ARBA" id="ARBA00022842"/>
    </source>
</evidence>
<evidence type="ECO:0000256" key="9">
    <source>
        <dbReference type="ARBA" id="ARBA00023204"/>
    </source>
</evidence>
<dbReference type="PRINTS" id="PR00502">
    <property type="entry name" value="NUDIXFAMILY"/>
</dbReference>
<comment type="catalytic activity">
    <reaction evidence="11">
        <text>8-oxo-GTP + H2O = 8-oxo-GMP + diphosphate + H(+)</text>
        <dbReference type="Rhea" id="RHEA:67616"/>
        <dbReference type="ChEBI" id="CHEBI:15377"/>
        <dbReference type="ChEBI" id="CHEBI:15378"/>
        <dbReference type="ChEBI" id="CHEBI:33019"/>
        <dbReference type="ChEBI" id="CHEBI:143553"/>
        <dbReference type="ChEBI" id="CHEBI:145694"/>
    </reaction>
</comment>
<dbReference type="NCBIfam" id="NF006530">
    <property type="entry name" value="PRK08999.1"/>
    <property type="match status" value="1"/>
</dbReference>
<dbReference type="PROSITE" id="PS51462">
    <property type="entry name" value="NUDIX"/>
    <property type="match status" value="1"/>
</dbReference>
<feature type="domain" description="Nudix hydrolase" evidence="17">
    <location>
        <begin position="5"/>
        <end position="130"/>
    </location>
</feature>
<comment type="cofactor">
    <cofactor evidence="1">
        <name>Mg(2+)</name>
        <dbReference type="ChEBI" id="CHEBI:18420"/>
    </cofactor>
</comment>
<evidence type="ECO:0000256" key="15">
    <source>
        <dbReference type="ARBA" id="ARBA00041979"/>
    </source>
</evidence>
<sequence>MSGAPLHVLAGVLRDREGRVLLAERPAGKHLAGLWEFPGGKREPGETPLAALARELDEELGIALLEAEPLIRVPWRYHERELLLDAWCVTRWRGEPRPLEGQGLRWCLPMQADPATLTPADRAILQALRLPRHYLITPAEALPVERGAWFERIGRAIEAGERLLQLRLPHWPREEVREFAASLLPLARHHGAQLLLNADIEGARLLGIGVHLTGAQLATPGTRPLPLQQAVGASCHDAAQLMQALRLEADFATLSPVMATASHPQAQPLGWAGFQALAEAAAMPVYAQGGTAPARLAQARAAGAQGVAGIRGFWPAA</sequence>
<evidence type="ECO:0000256" key="5">
    <source>
        <dbReference type="ARBA" id="ARBA00022723"/>
    </source>
</evidence>
<gene>
    <name evidence="18" type="ORF">ABQJ54_18575</name>
</gene>
<dbReference type="InterPro" id="IPR020084">
    <property type="entry name" value="NUDIX_hydrolase_CS"/>
</dbReference>
<keyword evidence="7 18" id="KW-0378">Hydrolase</keyword>
<evidence type="ECO:0000256" key="4">
    <source>
        <dbReference type="ARBA" id="ARBA00022705"/>
    </source>
</evidence>
<dbReference type="RefSeq" id="WP_367855822.1">
    <property type="nucleotide sequence ID" value="NZ_JBFOHK010000006.1"/>
</dbReference>
<keyword evidence="4" id="KW-0235">DNA replication</keyword>
<evidence type="ECO:0000256" key="13">
    <source>
        <dbReference type="ARBA" id="ARBA00040794"/>
    </source>
</evidence>
<keyword evidence="8" id="KW-0460">Magnesium</keyword>
<dbReference type="PROSITE" id="PS00893">
    <property type="entry name" value="NUDIX_BOX"/>
    <property type="match status" value="1"/>
</dbReference>
<keyword evidence="19" id="KW-1185">Reference proteome</keyword>
<proteinExistence type="inferred from homology"/>
<dbReference type="InterPro" id="IPR022998">
    <property type="entry name" value="ThiamineP_synth_TenI"/>
</dbReference>
<reference evidence="18 19" key="1">
    <citation type="submission" date="2024-06" db="EMBL/GenBank/DDBJ databases">
        <authorList>
            <person name="Woo H."/>
        </authorList>
    </citation>
    <scope>NUCLEOTIDE SEQUENCE [LARGE SCALE GENOMIC DNA]</scope>
    <source>
        <strain evidence="18 19">Si-c</strain>
    </source>
</reference>
<name>A0ABV3QIW5_9GAMM</name>
<evidence type="ECO:0000256" key="11">
    <source>
        <dbReference type="ARBA" id="ARBA00036904"/>
    </source>
</evidence>
<dbReference type="Pfam" id="PF14815">
    <property type="entry name" value="NUDIX_4"/>
    <property type="match status" value="1"/>
</dbReference>
<evidence type="ECO:0000256" key="3">
    <source>
        <dbReference type="ARBA" id="ARBA00022457"/>
    </source>
</evidence>
<evidence type="ECO:0000313" key="18">
    <source>
        <dbReference type="EMBL" id="MEW9573765.1"/>
    </source>
</evidence>
<dbReference type="Gene3D" id="3.90.79.10">
    <property type="entry name" value="Nucleoside Triphosphate Pyrophosphohydrolase"/>
    <property type="match status" value="1"/>
</dbReference>
<evidence type="ECO:0000256" key="2">
    <source>
        <dbReference type="ARBA" id="ARBA00005582"/>
    </source>
</evidence>
<organism evidence="18 19">
    <name type="scientific">Rhodanobacter lycopersici</name>
    <dbReference type="NCBI Taxonomy" id="3162487"/>
    <lineage>
        <taxon>Bacteria</taxon>
        <taxon>Pseudomonadati</taxon>
        <taxon>Pseudomonadota</taxon>
        <taxon>Gammaproteobacteria</taxon>
        <taxon>Lysobacterales</taxon>
        <taxon>Rhodanobacteraceae</taxon>
        <taxon>Rhodanobacter</taxon>
    </lineage>
</organism>
<dbReference type="CDD" id="cd03425">
    <property type="entry name" value="NUDIX_MutT_NudA_like"/>
    <property type="match status" value="1"/>
</dbReference>
<dbReference type="Pfam" id="PF02581">
    <property type="entry name" value="TMP-TENI"/>
    <property type="match status" value="1"/>
</dbReference>
<comment type="similarity">
    <text evidence="2">Belongs to the Nudix hydrolase family.</text>
</comment>
<dbReference type="EC" id="3.6.1.55" evidence="12"/>
<dbReference type="SUPFAM" id="SSF55811">
    <property type="entry name" value="Nudix"/>
    <property type="match status" value="1"/>
</dbReference>
<dbReference type="Gene3D" id="3.20.20.70">
    <property type="entry name" value="Aldolase class I"/>
    <property type="match status" value="1"/>
</dbReference>
<evidence type="ECO:0000256" key="10">
    <source>
        <dbReference type="ARBA" id="ARBA00035861"/>
    </source>
</evidence>
<dbReference type="PANTHER" id="PTHR47707:SF1">
    <property type="entry name" value="NUDIX HYDROLASE FAMILY PROTEIN"/>
    <property type="match status" value="1"/>
</dbReference>
<evidence type="ECO:0000256" key="16">
    <source>
        <dbReference type="ARBA" id="ARBA00042798"/>
    </source>
</evidence>
<evidence type="ECO:0000259" key="17">
    <source>
        <dbReference type="PROSITE" id="PS51462"/>
    </source>
</evidence>
<comment type="catalytic activity">
    <reaction evidence="10">
        <text>8-oxo-dGTP + H2O = 8-oxo-dGMP + diphosphate + H(+)</text>
        <dbReference type="Rhea" id="RHEA:31575"/>
        <dbReference type="ChEBI" id="CHEBI:15377"/>
        <dbReference type="ChEBI" id="CHEBI:15378"/>
        <dbReference type="ChEBI" id="CHEBI:33019"/>
        <dbReference type="ChEBI" id="CHEBI:63224"/>
        <dbReference type="ChEBI" id="CHEBI:77896"/>
        <dbReference type="EC" id="3.6.1.55"/>
    </reaction>
</comment>
<dbReference type="CDD" id="cd00564">
    <property type="entry name" value="TMP_TenI"/>
    <property type="match status" value="1"/>
</dbReference>
<dbReference type="EMBL" id="JBFOHK010000006">
    <property type="protein sequence ID" value="MEW9573765.1"/>
    <property type="molecule type" value="Genomic_DNA"/>
</dbReference>